<sequence>MAASSSPVPFRFGATNGIQSTPETSRFSFNFNTSSPSAISSAAVETWVRSEYRKKFCNVKGKRTLPVNLEAFKHELEQKRSDDAAQIDSAIKKTSASSLRSTRTAPLRTRPLSS</sequence>
<evidence type="ECO:0000256" key="1">
    <source>
        <dbReference type="SAM" id="MobiDB-lite"/>
    </source>
</evidence>
<dbReference type="GeneID" id="54587033"/>
<dbReference type="RefSeq" id="XP_033680811.1">
    <property type="nucleotide sequence ID" value="XM_033833703.1"/>
</dbReference>
<dbReference type="OrthoDB" id="10618877at2759"/>
<name>A0A6A6I655_9PLEO</name>
<feature type="compositionally biased region" description="Low complexity" evidence="1">
    <location>
        <begin position="94"/>
        <end position="105"/>
    </location>
</feature>
<dbReference type="AlphaFoldDB" id="A0A6A6I655"/>
<accession>A0A6A6I655</accession>
<keyword evidence="3" id="KW-1185">Reference proteome</keyword>
<evidence type="ECO:0000313" key="2">
    <source>
        <dbReference type="EMBL" id="KAF2245807.1"/>
    </source>
</evidence>
<proteinExistence type="predicted"/>
<dbReference type="EMBL" id="ML987199">
    <property type="protein sequence ID" value="KAF2245807.1"/>
    <property type="molecule type" value="Genomic_DNA"/>
</dbReference>
<feature type="region of interest" description="Disordered" evidence="1">
    <location>
        <begin position="1"/>
        <end position="23"/>
    </location>
</feature>
<evidence type="ECO:0000313" key="3">
    <source>
        <dbReference type="Proteomes" id="UP000800094"/>
    </source>
</evidence>
<feature type="region of interest" description="Disordered" evidence="1">
    <location>
        <begin position="78"/>
        <end position="114"/>
    </location>
</feature>
<protein>
    <submittedName>
        <fullName evidence="2">Uncharacterized protein</fullName>
    </submittedName>
</protein>
<gene>
    <name evidence="2" type="ORF">BU26DRAFT_56783</name>
</gene>
<reference evidence="2" key="1">
    <citation type="journal article" date="2020" name="Stud. Mycol.">
        <title>101 Dothideomycetes genomes: a test case for predicting lifestyles and emergence of pathogens.</title>
        <authorList>
            <person name="Haridas S."/>
            <person name="Albert R."/>
            <person name="Binder M."/>
            <person name="Bloem J."/>
            <person name="Labutti K."/>
            <person name="Salamov A."/>
            <person name="Andreopoulos B."/>
            <person name="Baker S."/>
            <person name="Barry K."/>
            <person name="Bills G."/>
            <person name="Bluhm B."/>
            <person name="Cannon C."/>
            <person name="Castanera R."/>
            <person name="Culley D."/>
            <person name="Daum C."/>
            <person name="Ezra D."/>
            <person name="Gonzalez J."/>
            <person name="Henrissat B."/>
            <person name="Kuo A."/>
            <person name="Liang C."/>
            <person name="Lipzen A."/>
            <person name="Lutzoni F."/>
            <person name="Magnuson J."/>
            <person name="Mondo S."/>
            <person name="Nolan M."/>
            <person name="Ohm R."/>
            <person name="Pangilinan J."/>
            <person name="Park H.-J."/>
            <person name="Ramirez L."/>
            <person name="Alfaro M."/>
            <person name="Sun H."/>
            <person name="Tritt A."/>
            <person name="Yoshinaga Y."/>
            <person name="Zwiers L.-H."/>
            <person name="Turgeon B."/>
            <person name="Goodwin S."/>
            <person name="Spatafora J."/>
            <person name="Crous P."/>
            <person name="Grigoriev I."/>
        </authorList>
    </citation>
    <scope>NUCLEOTIDE SEQUENCE</scope>
    <source>
        <strain evidence="2">CBS 122368</strain>
    </source>
</reference>
<dbReference type="Proteomes" id="UP000800094">
    <property type="component" value="Unassembled WGS sequence"/>
</dbReference>
<organism evidence="2 3">
    <name type="scientific">Trematosphaeria pertusa</name>
    <dbReference type="NCBI Taxonomy" id="390896"/>
    <lineage>
        <taxon>Eukaryota</taxon>
        <taxon>Fungi</taxon>
        <taxon>Dikarya</taxon>
        <taxon>Ascomycota</taxon>
        <taxon>Pezizomycotina</taxon>
        <taxon>Dothideomycetes</taxon>
        <taxon>Pleosporomycetidae</taxon>
        <taxon>Pleosporales</taxon>
        <taxon>Massarineae</taxon>
        <taxon>Trematosphaeriaceae</taxon>
        <taxon>Trematosphaeria</taxon>
    </lineage>
</organism>